<dbReference type="GO" id="GO:0006310">
    <property type="term" value="P:DNA recombination"/>
    <property type="evidence" value="ECO:0007669"/>
    <property type="project" value="UniProtKB-UniRule"/>
</dbReference>
<dbReference type="Proteomes" id="UP000238180">
    <property type="component" value="Unassembled WGS sequence"/>
</dbReference>
<dbReference type="Proteomes" id="UP000288951">
    <property type="component" value="Unassembled WGS sequence"/>
</dbReference>
<dbReference type="OrthoDB" id="9789152at2"/>
<dbReference type="InterPro" id="IPR012340">
    <property type="entry name" value="NA-bd_OB-fold"/>
</dbReference>
<protein>
    <recommendedName>
        <fullName evidence="4">DNA repair protein RecO</fullName>
    </recommendedName>
    <alternativeName>
        <fullName evidence="4">Recombination protein O</fullName>
    </alternativeName>
</protein>
<dbReference type="GO" id="GO:0043590">
    <property type="term" value="C:bacterial nucleoid"/>
    <property type="evidence" value="ECO:0007669"/>
    <property type="project" value="TreeGrafter"/>
</dbReference>
<sequence length="239" mass="28022">MLTKTKAIVLSAIRYQEKSLIVKCFTQSQGVVSYFVPSAFSNKKNSQRIAYFQPLTILEIEVNHKGKGGLKYFKEVKTAVPYHSIPFDVVKSTITLFLSEILHYVIKEEEKNEPLYLFLETAMTWLDTHDYAVNFHLNFLIELTKFLGFYPDLINEDFPFFDLNEGCFVLEATSSVIDEETSHILKLFMSSNFDDITNFKLDYLKRQRLLEVLLDFYALHIENFKKPYSLEVLKEFYHT</sequence>
<dbReference type="RefSeq" id="WP_105195651.1">
    <property type="nucleotide sequence ID" value="NZ_OLKH01000071.1"/>
</dbReference>
<name>A0A2N9P8T9_9FLAO</name>
<dbReference type="InterPro" id="IPR022572">
    <property type="entry name" value="DNA_rep/recomb_RecO_N"/>
</dbReference>
<dbReference type="AlphaFoldDB" id="A0A2N9P8T9"/>
<dbReference type="HAMAP" id="MF_00201">
    <property type="entry name" value="RecO"/>
    <property type="match status" value="1"/>
</dbReference>
<dbReference type="Gene3D" id="2.40.50.140">
    <property type="entry name" value="Nucleic acid-binding proteins"/>
    <property type="match status" value="1"/>
</dbReference>
<keyword evidence="9" id="KW-1185">Reference proteome</keyword>
<evidence type="ECO:0000256" key="4">
    <source>
        <dbReference type="HAMAP-Rule" id="MF_00201"/>
    </source>
</evidence>
<dbReference type="InterPro" id="IPR003717">
    <property type="entry name" value="RecO"/>
</dbReference>
<dbReference type="PANTHER" id="PTHR33991">
    <property type="entry name" value="DNA REPAIR PROTEIN RECO"/>
    <property type="match status" value="1"/>
</dbReference>
<evidence type="ECO:0000256" key="1">
    <source>
        <dbReference type="ARBA" id="ARBA00022763"/>
    </source>
</evidence>
<keyword evidence="2 4" id="KW-0233">DNA recombination</keyword>
<evidence type="ECO:0000313" key="7">
    <source>
        <dbReference type="EMBL" id="SPE76768.1"/>
    </source>
</evidence>
<dbReference type="GO" id="GO:0006302">
    <property type="term" value="P:double-strand break repair"/>
    <property type="evidence" value="ECO:0007669"/>
    <property type="project" value="TreeGrafter"/>
</dbReference>
<evidence type="ECO:0000313" key="9">
    <source>
        <dbReference type="Proteomes" id="UP000288951"/>
    </source>
</evidence>
<evidence type="ECO:0000256" key="2">
    <source>
        <dbReference type="ARBA" id="ARBA00023172"/>
    </source>
</evidence>
<reference evidence="7" key="1">
    <citation type="submission" date="2018-02" db="EMBL/GenBank/DDBJ databases">
        <authorList>
            <person name="Cohen D.B."/>
            <person name="Kent A.D."/>
        </authorList>
    </citation>
    <scope>NUCLEOTIDE SEQUENCE [LARGE SCALE GENOMIC DNA]</scope>
    <source>
        <strain evidence="7">CIP109753</strain>
    </source>
</reference>
<feature type="domain" description="DNA replication/recombination mediator RecO N-terminal" evidence="5">
    <location>
        <begin position="1"/>
        <end position="79"/>
    </location>
</feature>
<reference evidence="6" key="2">
    <citation type="submission" date="2018-12" db="EMBL/GenBank/DDBJ databases">
        <title>Draft genome sequence of Flaovobacterium columnare ARS1 isolated from channel catfish in Alabama.</title>
        <authorList>
            <person name="Cai W."/>
            <person name="Arias C."/>
        </authorList>
    </citation>
    <scope>NUCLEOTIDE SEQUENCE [LARGE SCALE GENOMIC DNA]</scope>
    <source>
        <strain evidence="6">ARS1</strain>
    </source>
</reference>
<dbReference type="NCBIfam" id="TIGR00613">
    <property type="entry name" value="reco"/>
    <property type="match status" value="1"/>
</dbReference>
<dbReference type="Pfam" id="PF11967">
    <property type="entry name" value="RecO_N"/>
    <property type="match status" value="1"/>
</dbReference>
<comment type="similarity">
    <text evidence="4">Belongs to the RecO family.</text>
</comment>
<evidence type="ECO:0000259" key="5">
    <source>
        <dbReference type="Pfam" id="PF11967"/>
    </source>
</evidence>
<dbReference type="PANTHER" id="PTHR33991:SF1">
    <property type="entry name" value="DNA REPAIR PROTEIN RECO"/>
    <property type="match status" value="1"/>
</dbReference>
<evidence type="ECO:0000256" key="3">
    <source>
        <dbReference type="ARBA" id="ARBA00023204"/>
    </source>
</evidence>
<dbReference type="InterPro" id="IPR037278">
    <property type="entry name" value="ARFGAP/RecO"/>
</dbReference>
<gene>
    <name evidence="4 6" type="primary">recO</name>
    <name evidence="6" type="ORF">EH230_07285</name>
    <name evidence="7" type="ORF">FLACOL_00757</name>
</gene>
<evidence type="ECO:0000313" key="8">
    <source>
        <dbReference type="Proteomes" id="UP000238180"/>
    </source>
</evidence>
<proteinExistence type="inferred from homology"/>
<dbReference type="Pfam" id="PF02565">
    <property type="entry name" value="RecO_C"/>
    <property type="match status" value="1"/>
</dbReference>
<dbReference type="EMBL" id="RQSM01000003">
    <property type="protein sequence ID" value="RVU90710.1"/>
    <property type="molecule type" value="Genomic_DNA"/>
</dbReference>
<keyword evidence="3 4" id="KW-0234">DNA repair</keyword>
<organism evidence="7 8">
    <name type="scientific">Flavobacterium columnare</name>
    <dbReference type="NCBI Taxonomy" id="996"/>
    <lineage>
        <taxon>Bacteria</taxon>
        <taxon>Pseudomonadati</taxon>
        <taxon>Bacteroidota</taxon>
        <taxon>Flavobacteriia</taxon>
        <taxon>Flavobacteriales</taxon>
        <taxon>Flavobacteriaceae</taxon>
        <taxon>Flavobacterium</taxon>
    </lineage>
</organism>
<evidence type="ECO:0000313" key="6">
    <source>
        <dbReference type="EMBL" id="RVU90710.1"/>
    </source>
</evidence>
<dbReference type="SUPFAM" id="SSF57863">
    <property type="entry name" value="ArfGap/RecO-like zinc finger"/>
    <property type="match status" value="1"/>
</dbReference>
<accession>A0A2N9P8T9</accession>
<dbReference type="SUPFAM" id="SSF50249">
    <property type="entry name" value="Nucleic acid-binding proteins"/>
    <property type="match status" value="1"/>
</dbReference>
<comment type="function">
    <text evidence="4">Involved in DNA repair and RecF pathway recombination.</text>
</comment>
<keyword evidence="1 4" id="KW-0227">DNA damage</keyword>
<dbReference type="EMBL" id="OLKH01000071">
    <property type="protein sequence ID" value="SPE76768.1"/>
    <property type="molecule type" value="Genomic_DNA"/>
</dbReference>